<feature type="transmembrane region" description="Helical" evidence="2">
    <location>
        <begin position="52"/>
        <end position="72"/>
    </location>
</feature>
<accession>A0A6N7ZLA5</accession>
<proteinExistence type="predicted"/>
<dbReference type="Proteomes" id="UP000440668">
    <property type="component" value="Unassembled WGS sequence"/>
</dbReference>
<protein>
    <submittedName>
        <fullName evidence="3">Uncharacterized protein</fullName>
    </submittedName>
</protein>
<reference evidence="3 4" key="1">
    <citation type="submission" date="2019-11" db="EMBL/GenBank/DDBJ databases">
        <title>Cellulosimicrobium composti sp. nov. isolated from a compost.</title>
        <authorList>
            <person name="Yang Y."/>
        </authorList>
    </citation>
    <scope>NUCLEOTIDE SEQUENCE [LARGE SCALE GENOMIC DNA]</scope>
    <source>
        <strain evidence="3 4">BIT-GX5</strain>
    </source>
</reference>
<feature type="compositionally biased region" description="Low complexity" evidence="1">
    <location>
        <begin position="1"/>
        <end position="14"/>
    </location>
</feature>
<feature type="compositionally biased region" description="Gly residues" evidence="1">
    <location>
        <begin position="119"/>
        <end position="132"/>
    </location>
</feature>
<evidence type="ECO:0000256" key="1">
    <source>
        <dbReference type="SAM" id="MobiDB-lite"/>
    </source>
</evidence>
<sequence length="132" mass="12965">MSPTTSLPDTLTLTGAGGPGWAADVVAETATPSPSDDPLREDLEPTDVSPGLVGFLAIFAVALAAVGLFFGLSRQLRRMRHNAEVQGIGADGPLDESGTDDATGSAPGTGDGAPREGAPGDGAPGAGPGGRD</sequence>
<dbReference type="EMBL" id="WMKA01000043">
    <property type="protein sequence ID" value="MTG90281.1"/>
    <property type="molecule type" value="Genomic_DNA"/>
</dbReference>
<evidence type="ECO:0000313" key="4">
    <source>
        <dbReference type="Proteomes" id="UP000440668"/>
    </source>
</evidence>
<comment type="caution">
    <text evidence="3">The sequence shown here is derived from an EMBL/GenBank/DDBJ whole genome shotgun (WGS) entry which is preliminary data.</text>
</comment>
<keyword evidence="2" id="KW-0472">Membrane</keyword>
<evidence type="ECO:0000256" key="2">
    <source>
        <dbReference type="SAM" id="Phobius"/>
    </source>
</evidence>
<feature type="region of interest" description="Disordered" evidence="1">
    <location>
        <begin position="28"/>
        <end position="47"/>
    </location>
</feature>
<feature type="region of interest" description="Disordered" evidence="1">
    <location>
        <begin position="1"/>
        <end position="21"/>
    </location>
</feature>
<keyword evidence="2" id="KW-0812">Transmembrane</keyword>
<organism evidence="3 4">
    <name type="scientific">Cellulosimicrobium composti</name>
    <dbReference type="NCBI Taxonomy" id="2672572"/>
    <lineage>
        <taxon>Bacteria</taxon>
        <taxon>Bacillati</taxon>
        <taxon>Actinomycetota</taxon>
        <taxon>Actinomycetes</taxon>
        <taxon>Micrococcales</taxon>
        <taxon>Promicromonosporaceae</taxon>
        <taxon>Cellulosimicrobium</taxon>
    </lineage>
</organism>
<keyword evidence="2" id="KW-1133">Transmembrane helix</keyword>
<gene>
    <name evidence="3" type="ORF">GJV82_15235</name>
</gene>
<evidence type="ECO:0000313" key="3">
    <source>
        <dbReference type="EMBL" id="MTG90281.1"/>
    </source>
</evidence>
<dbReference type="RefSeq" id="WP_155099821.1">
    <property type="nucleotide sequence ID" value="NZ_WMKA01000043.1"/>
</dbReference>
<dbReference type="AlphaFoldDB" id="A0A6N7ZLA5"/>
<feature type="region of interest" description="Disordered" evidence="1">
    <location>
        <begin position="87"/>
        <end position="132"/>
    </location>
</feature>
<name>A0A6N7ZLA5_9MICO</name>